<evidence type="ECO:0000313" key="2">
    <source>
        <dbReference type="WBParaSite" id="nRc.2.0.1.t33548-RA"/>
    </source>
</evidence>
<keyword evidence="1" id="KW-1185">Reference proteome</keyword>
<dbReference type="InterPro" id="IPR011011">
    <property type="entry name" value="Znf_FYVE_PHD"/>
</dbReference>
<dbReference type="WBParaSite" id="nRc.2.0.1.t33548-RA">
    <property type="protein sequence ID" value="nRc.2.0.1.t33548-RA"/>
    <property type="gene ID" value="nRc.2.0.1.g33548"/>
</dbReference>
<reference evidence="2" key="1">
    <citation type="submission" date="2022-11" db="UniProtKB">
        <authorList>
            <consortium name="WormBaseParasite"/>
        </authorList>
    </citation>
    <scope>IDENTIFICATION</scope>
</reference>
<name>A0A915K5D4_ROMCU</name>
<accession>A0A915K5D4</accession>
<dbReference type="AlphaFoldDB" id="A0A915K5D4"/>
<sequence length="64" mass="7565">MDTFNCICEDTSNALLIPCNSRESPNDKPFYHQNCDNVSTIYFKKMRKPTPYWECSVCFKITQF</sequence>
<proteinExistence type="predicted"/>
<protein>
    <submittedName>
        <fullName evidence="2">Uncharacterized protein</fullName>
    </submittedName>
</protein>
<dbReference type="SUPFAM" id="SSF57903">
    <property type="entry name" value="FYVE/PHD zinc finger"/>
    <property type="match status" value="1"/>
</dbReference>
<dbReference type="Proteomes" id="UP000887565">
    <property type="component" value="Unplaced"/>
</dbReference>
<evidence type="ECO:0000313" key="1">
    <source>
        <dbReference type="Proteomes" id="UP000887565"/>
    </source>
</evidence>
<organism evidence="1 2">
    <name type="scientific">Romanomermis culicivorax</name>
    <name type="common">Nematode worm</name>
    <dbReference type="NCBI Taxonomy" id="13658"/>
    <lineage>
        <taxon>Eukaryota</taxon>
        <taxon>Metazoa</taxon>
        <taxon>Ecdysozoa</taxon>
        <taxon>Nematoda</taxon>
        <taxon>Enoplea</taxon>
        <taxon>Dorylaimia</taxon>
        <taxon>Mermithida</taxon>
        <taxon>Mermithoidea</taxon>
        <taxon>Mermithidae</taxon>
        <taxon>Romanomermis</taxon>
    </lineage>
</organism>